<keyword evidence="5" id="KW-0378">Hydrolase</keyword>
<dbReference type="InterPro" id="IPR052021">
    <property type="entry name" value="Type-I_RS_S_subunit"/>
</dbReference>
<protein>
    <submittedName>
        <fullName evidence="5">Restriction endonuclease S subunit</fullName>
    </submittedName>
</protein>
<evidence type="ECO:0000313" key="6">
    <source>
        <dbReference type="Proteomes" id="UP000322084"/>
    </source>
</evidence>
<dbReference type="Gene3D" id="3.90.220.20">
    <property type="entry name" value="DNA methylase specificity domains"/>
    <property type="match status" value="2"/>
</dbReference>
<evidence type="ECO:0000259" key="4">
    <source>
        <dbReference type="Pfam" id="PF01420"/>
    </source>
</evidence>
<dbReference type="PANTHER" id="PTHR30408">
    <property type="entry name" value="TYPE-1 RESTRICTION ENZYME ECOKI SPECIFICITY PROTEIN"/>
    <property type="match status" value="1"/>
</dbReference>
<comment type="caution">
    <text evidence="5">The sequence shown here is derived from an EMBL/GenBank/DDBJ whole genome shotgun (WGS) entry which is preliminary data.</text>
</comment>
<dbReference type="CDD" id="cd17280">
    <property type="entry name" value="RMtype1_S_MspEN3ORF6650P_TRD2-CR2_like"/>
    <property type="match status" value="1"/>
</dbReference>
<gene>
    <name evidence="5" type="primary">hsdS</name>
    <name evidence="5" type="ORF">JCM17844_17860</name>
</gene>
<dbReference type="GO" id="GO:0004519">
    <property type="term" value="F:endonuclease activity"/>
    <property type="evidence" value="ECO:0007669"/>
    <property type="project" value="UniProtKB-KW"/>
</dbReference>
<accession>A0A5A7MTG7</accession>
<organism evidence="5 6">
    <name type="scientific">Iodidimonas gelatinilytica</name>
    <dbReference type="NCBI Taxonomy" id="1236966"/>
    <lineage>
        <taxon>Bacteria</taxon>
        <taxon>Pseudomonadati</taxon>
        <taxon>Pseudomonadota</taxon>
        <taxon>Alphaproteobacteria</taxon>
        <taxon>Iodidimonadales</taxon>
        <taxon>Iodidimonadaceae</taxon>
        <taxon>Iodidimonas</taxon>
    </lineage>
</organism>
<dbReference type="GO" id="GO:0009307">
    <property type="term" value="P:DNA restriction-modification system"/>
    <property type="evidence" value="ECO:0007669"/>
    <property type="project" value="UniProtKB-KW"/>
</dbReference>
<dbReference type="Pfam" id="PF01420">
    <property type="entry name" value="Methylase_S"/>
    <property type="match status" value="2"/>
</dbReference>
<dbReference type="InterPro" id="IPR044946">
    <property type="entry name" value="Restrct_endonuc_typeI_TRD_sf"/>
</dbReference>
<feature type="domain" description="Type I restriction modification DNA specificity" evidence="4">
    <location>
        <begin position="278"/>
        <end position="376"/>
    </location>
</feature>
<dbReference type="PANTHER" id="PTHR30408:SF12">
    <property type="entry name" value="TYPE I RESTRICTION ENZYME MJAVIII SPECIFICITY SUBUNIT"/>
    <property type="match status" value="1"/>
</dbReference>
<evidence type="ECO:0000313" key="5">
    <source>
        <dbReference type="EMBL" id="GEQ98149.1"/>
    </source>
</evidence>
<dbReference type="CDD" id="cd16961">
    <property type="entry name" value="RMtype1_S_TRD-CR_like"/>
    <property type="match status" value="1"/>
</dbReference>
<evidence type="ECO:0000256" key="3">
    <source>
        <dbReference type="ARBA" id="ARBA00023125"/>
    </source>
</evidence>
<evidence type="ECO:0000256" key="1">
    <source>
        <dbReference type="ARBA" id="ARBA00010923"/>
    </source>
</evidence>
<keyword evidence="5" id="KW-0540">Nuclease</keyword>
<proteinExistence type="inferred from homology"/>
<keyword evidence="5" id="KW-0255">Endonuclease</keyword>
<evidence type="ECO:0000256" key="2">
    <source>
        <dbReference type="ARBA" id="ARBA00022747"/>
    </source>
</evidence>
<dbReference type="EMBL" id="BKCL01000005">
    <property type="protein sequence ID" value="GEQ98149.1"/>
    <property type="molecule type" value="Genomic_DNA"/>
</dbReference>
<dbReference type="GO" id="GO:0003677">
    <property type="term" value="F:DNA binding"/>
    <property type="evidence" value="ECO:0007669"/>
    <property type="project" value="UniProtKB-KW"/>
</dbReference>
<dbReference type="SUPFAM" id="SSF116734">
    <property type="entry name" value="DNA methylase specificity domain"/>
    <property type="match status" value="2"/>
</dbReference>
<keyword evidence="2" id="KW-0680">Restriction system</keyword>
<dbReference type="Proteomes" id="UP000322084">
    <property type="component" value="Unassembled WGS sequence"/>
</dbReference>
<comment type="similarity">
    <text evidence="1">Belongs to the type-I restriction system S methylase family.</text>
</comment>
<dbReference type="AlphaFoldDB" id="A0A5A7MTG7"/>
<keyword evidence="3" id="KW-0238">DNA-binding</keyword>
<dbReference type="Gene3D" id="1.10.287.1120">
    <property type="entry name" value="Bipartite methylase S protein"/>
    <property type="match status" value="1"/>
</dbReference>
<name>A0A5A7MTG7_9PROT</name>
<reference evidence="5 6" key="1">
    <citation type="submission" date="2019-09" db="EMBL/GenBank/DDBJ databases">
        <title>NBRP : Genome information of microbial organism related human and environment.</title>
        <authorList>
            <person name="Hattori M."/>
            <person name="Oshima K."/>
            <person name="Inaba H."/>
            <person name="Suda W."/>
            <person name="Sakamoto M."/>
            <person name="Iino T."/>
            <person name="Kitahara M."/>
            <person name="Oshida Y."/>
            <person name="Iida T."/>
            <person name="Kudo T."/>
            <person name="Itoh T."/>
            <person name="Ohkuma M."/>
        </authorList>
    </citation>
    <scope>NUCLEOTIDE SEQUENCE [LARGE SCALE GENOMIC DNA]</scope>
    <source>
        <strain evidence="5 6">Hi-2</strain>
    </source>
</reference>
<feature type="domain" description="Type I restriction modification DNA specificity" evidence="4">
    <location>
        <begin position="20"/>
        <end position="183"/>
    </location>
</feature>
<dbReference type="RefSeq" id="WP_150000502.1">
    <property type="nucleotide sequence ID" value="NZ_BKCL01000005.1"/>
</dbReference>
<dbReference type="InterPro" id="IPR000055">
    <property type="entry name" value="Restrct_endonuc_typeI_TRD"/>
</dbReference>
<sequence length="416" mass="46156">MNTDANWKYRKLAHAYHRIGSGTTPRSEATEYYDELDGIPWVTTSELRENYIEKTKVNVTHLALADHSALRIYGPGSLMIAMYGATIGRLGIISVDAACNQACCVFEHSDEIENRYLFYWLLHRRADLISLSMGGGQPNLSQGLLKSERALCPPISKQKKIVAYLDQRCGEIDDLIAKKRNLLKLLAEKRSALITRAVTKGLNPNAPMKSSCIDWLGQVPAHWEVVSFKWRCQIPSGQVDPTEEEFGKLPLIAPDFIESGTGVLDEPPPAEQQGAISGKYHFAAGTVVYSKIRPLLAKVCISPFDALCSADMYPIIPSDSLDNNFLFFQLLSNHFTSFAVMESLRVAMPKVNRETLGAFPILIPPIDEQAAIVGEIKSGIEDIDKSRSLIERAIDRLTEYRAAIITKAVTGELEVT</sequence>